<proteinExistence type="predicted"/>
<reference evidence="1" key="1">
    <citation type="journal article" date="2018" name="MSphere">
        <title>Ultrasensitive Capture of Human Herpes Simplex Virus Genomes Directly from Clinical Samples Reveals Extraordinarily Limited Evolution in Cell Culture.</title>
        <authorList>
            <person name="Greninger A.L."/>
            <person name="Roychoudhury P."/>
            <person name="Xie H."/>
            <person name="Casto A."/>
            <person name="Cent A."/>
            <person name="Pepper G."/>
            <person name="Koelle D.M."/>
            <person name="Huang M.L."/>
            <person name="Wald A."/>
            <person name="Johnston C."/>
            <person name="Jerome K.R."/>
        </authorList>
    </citation>
    <scope>NUCLEOTIDE SEQUENCE</scope>
    <source>
        <strain evidence="1">2003-15756</strain>
    </source>
</reference>
<sequence>MTPPELNFLIKCSKAGVFCLLSRKKGYSTALPGGSQW</sequence>
<dbReference type="EMBL" id="MG999872">
    <property type="protein sequence ID" value="AWW10919.1"/>
    <property type="molecule type" value="Genomic_DNA"/>
</dbReference>
<name>A0A2Z4H813_HHV1</name>
<accession>A0A2Z4H813</accession>
<organismHost>
    <name type="scientific">Homo sapiens</name>
    <name type="common">Human</name>
    <dbReference type="NCBI Taxonomy" id="9606"/>
</organismHost>
<protein>
    <submittedName>
        <fullName evidence="1">Uncharacterized protein</fullName>
    </submittedName>
</protein>
<organism evidence="1">
    <name type="scientific">Human herpesvirus 1</name>
    <name type="common">HHV-1</name>
    <name type="synonym">Human herpes simplex virus 1</name>
    <dbReference type="NCBI Taxonomy" id="10298"/>
    <lineage>
        <taxon>Viruses</taxon>
        <taxon>Duplodnaviria</taxon>
        <taxon>Heunggongvirae</taxon>
        <taxon>Peploviricota</taxon>
        <taxon>Herviviricetes</taxon>
        <taxon>Herpesvirales</taxon>
        <taxon>Orthoherpesviridae</taxon>
        <taxon>Alphaherpesvirinae</taxon>
        <taxon>Simplexvirus</taxon>
        <taxon>Simplexvirus humanalpha1</taxon>
    </lineage>
</organism>
<evidence type="ECO:0000313" key="1">
    <source>
        <dbReference type="EMBL" id="AWW10919.1"/>
    </source>
</evidence>